<name>A0ABQ2N916_9ACTN</name>
<accession>A0ABQ2N916</accession>
<keyword evidence="1" id="KW-0732">Signal</keyword>
<sequence>MRLTTPALGLVLLTSALGLTACGDNGSGDDEIAIAALGSQIAYQLPPAQAECTAKKIVEGVGVAKLTKAGALTKDHIAQLNGQFDKDVATQIADATVSCWDWRKNTEAWASQYPTADATDWDKYVACAEKLDDKLHASILAANLKGGSAAPREAFAKAQAKCQQVLGPATH</sequence>
<dbReference type="Proteomes" id="UP000655410">
    <property type="component" value="Unassembled WGS sequence"/>
</dbReference>
<feature type="chain" id="PRO_5046496640" description="Lipoprotein" evidence="1">
    <location>
        <begin position="22"/>
        <end position="171"/>
    </location>
</feature>
<gene>
    <name evidence="2" type="ORF">GCM10011584_17460</name>
</gene>
<reference evidence="3" key="1">
    <citation type="journal article" date="2019" name="Int. J. Syst. Evol. Microbiol.">
        <title>The Global Catalogue of Microorganisms (GCM) 10K type strain sequencing project: providing services to taxonomists for standard genome sequencing and annotation.</title>
        <authorList>
            <consortium name="The Broad Institute Genomics Platform"/>
            <consortium name="The Broad Institute Genome Sequencing Center for Infectious Disease"/>
            <person name="Wu L."/>
            <person name="Ma J."/>
        </authorList>
    </citation>
    <scope>NUCLEOTIDE SEQUENCE [LARGE SCALE GENOMIC DNA]</scope>
    <source>
        <strain evidence="3">CGMCC 4.7371</strain>
    </source>
</reference>
<keyword evidence="3" id="KW-1185">Reference proteome</keyword>
<protein>
    <recommendedName>
        <fullName evidence="4">Lipoprotein</fullName>
    </recommendedName>
</protein>
<evidence type="ECO:0000256" key="1">
    <source>
        <dbReference type="SAM" id="SignalP"/>
    </source>
</evidence>
<dbReference type="EMBL" id="BMNI01000003">
    <property type="protein sequence ID" value="GGO89030.1"/>
    <property type="molecule type" value="Genomic_DNA"/>
</dbReference>
<organism evidence="2 3">
    <name type="scientific">Nocardioides phosphati</name>
    <dbReference type="NCBI Taxonomy" id="1867775"/>
    <lineage>
        <taxon>Bacteria</taxon>
        <taxon>Bacillati</taxon>
        <taxon>Actinomycetota</taxon>
        <taxon>Actinomycetes</taxon>
        <taxon>Propionibacteriales</taxon>
        <taxon>Nocardioidaceae</taxon>
        <taxon>Nocardioides</taxon>
    </lineage>
</organism>
<proteinExistence type="predicted"/>
<dbReference type="PROSITE" id="PS51257">
    <property type="entry name" value="PROKAR_LIPOPROTEIN"/>
    <property type="match status" value="1"/>
</dbReference>
<dbReference type="RefSeq" id="WP_188783614.1">
    <property type="nucleotide sequence ID" value="NZ_BMNI01000003.1"/>
</dbReference>
<evidence type="ECO:0000313" key="3">
    <source>
        <dbReference type="Proteomes" id="UP000655410"/>
    </source>
</evidence>
<evidence type="ECO:0008006" key="4">
    <source>
        <dbReference type="Google" id="ProtNLM"/>
    </source>
</evidence>
<feature type="signal peptide" evidence="1">
    <location>
        <begin position="1"/>
        <end position="21"/>
    </location>
</feature>
<evidence type="ECO:0000313" key="2">
    <source>
        <dbReference type="EMBL" id="GGO89030.1"/>
    </source>
</evidence>
<comment type="caution">
    <text evidence="2">The sequence shown here is derived from an EMBL/GenBank/DDBJ whole genome shotgun (WGS) entry which is preliminary data.</text>
</comment>